<proteinExistence type="predicted"/>
<dbReference type="OrthoDB" id="674527at2"/>
<dbReference type="Gene3D" id="3.10.180.10">
    <property type="entry name" value="2,3-Dihydroxybiphenyl 1,2-Dioxygenase, domain 1"/>
    <property type="match status" value="1"/>
</dbReference>
<comment type="caution">
    <text evidence="1">The sequence shown here is derived from an EMBL/GenBank/DDBJ whole genome shotgun (WGS) entry which is preliminary data.</text>
</comment>
<dbReference type="SUPFAM" id="SSF54593">
    <property type="entry name" value="Glyoxalase/Bleomycin resistance protein/Dihydroxybiphenyl dioxygenase"/>
    <property type="match status" value="1"/>
</dbReference>
<dbReference type="AlphaFoldDB" id="A0A4S4NBU0"/>
<gene>
    <name evidence="1" type="ORF">E4021_16375</name>
</gene>
<evidence type="ECO:0000313" key="2">
    <source>
        <dbReference type="Proteomes" id="UP000308528"/>
    </source>
</evidence>
<evidence type="ECO:0000313" key="1">
    <source>
        <dbReference type="EMBL" id="THH35498.1"/>
    </source>
</evidence>
<reference evidence="1 2" key="1">
    <citation type="submission" date="2019-04" db="EMBL/GenBank/DDBJ databases">
        <title>Lewinella litorea sp. nov., isolated from a marine sand.</title>
        <authorList>
            <person name="Yoon J.-H."/>
        </authorList>
    </citation>
    <scope>NUCLEOTIDE SEQUENCE [LARGE SCALE GENOMIC DNA]</scope>
    <source>
        <strain evidence="1 2">HSMS-39</strain>
    </source>
</reference>
<dbReference type="Proteomes" id="UP000308528">
    <property type="component" value="Unassembled WGS sequence"/>
</dbReference>
<organism evidence="1 2">
    <name type="scientific">Neolewinella litorea</name>
    <dbReference type="NCBI Taxonomy" id="2562452"/>
    <lineage>
        <taxon>Bacteria</taxon>
        <taxon>Pseudomonadati</taxon>
        <taxon>Bacteroidota</taxon>
        <taxon>Saprospiria</taxon>
        <taxon>Saprospirales</taxon>
        <taxon>Lewinellaceae</taxon>
        <taxon>Neolewinella</taxon>
    </lineage>
</organism>
<keyword evidence="2" id="KW-1185">Reference proteome</keyword>
<accession>A0A4S4NBU0</accession>
<sequence length="124" mass="14303">MTALEHTSGLRTFIPAKDFSLSRAFYRELGATEVEIDPKLSLFTLGQSQFYLQDAYQKVWAENTMLFLFVPDLDLLWKELQELKLDQRYPGVRLKGPTDYPWGLREIHLIEPAGGLWHFAVSLG</sequence>
<dbReference type="InterPro" id="IPR029068">
    <property type="entry name" value="Glyas_Bleomycin-R_OHBP_Dase"/>
</dbReference>
<dbReference type="RefSeq" id="WP_136460461.1">
    <property type="nucleotide sequence ID" value="NZ_SRSF01000012.1"/>
</dbReference>
<dbReference type="EMBL" id="SRSF01000012">
    <property type="protein sequence ID" value="THH35498.1"/>
    <property type="molecule type" value="Genomic_DNA"/>
</dbReference>
<name>A0A4S4NBU0_9BACT</name>
<protein>
    <submittedName>
        <fullName evidence="1">Glyoxalase</fullName>
    </submittedName>
</protein>